<evidence type="ECO:0000256" key="12">
    <source>
        <dbReference type="ARBA" id="ARBA00023328"/>
    </source>
</evidence>
<dbReference type="AlphaFoldDB" id="A0AA97J2B9"/>
<keyword evidence="5" id="KW-0963">Cytoplasm</keyword>
<gene>
    <name evidence="15" type="primary">SKA3</name>
</gene>
<dbReference type="GO" id="GO:0007059">
    <property type="term" value="P:chromosome segregation"/>
    <property type="evidence" value="ECO:0007669"/>
    <property type="project" value="InterPro"/>
</dbReference>
<evidence type="ECO:0000256" key="13">
    <source>
        <dbReference type="SAM" id="MobiDB-lite"/>
    </source>
</evidence>
<dbReference type="GO" id="GO:0005876">
    <property type="term" value="C:spindle microtubule"/>
    <property type="evidence" value="ECO:0007669"/>
    <property type="project" value="TreeGrafter"/>
</dbReference>
<keyword evidence="12" id="KW-0137">Centromere</keyword>
<dbReference type="Gene3D" id="6.10.250.1400">
    <property type="match status" value="1"/>
</dbReference>
<evidence type="ECO:0000313" key="15">
    <source>
        <dbReference type="RefSeq" id="XP_054830062.1"/>
    </source>
</evidence>
<keyword evidence="11" id="KW-0131">Cell cycle</keyword>
<feature type="compositionally biased region" description="Basic and acidic residues" evidence="13">
    <location>
        <begin position="297"/>
        <end position="315"/>
    </location>
</feature>
<evidence type="ECO:0000256" key="11">
    <source>
        <dbReference type="ARBA" id="ARBA00023306"/>
    </source>
</evidence>
<proteinExistence type="inferred from homology"/>
<comment type="similarity">
    <text evidence="3">Belongs to the SKA3 family.</text>
</comment>
<protein>
    <submittedName>
        <fullName evidence="15">Spindle and kinetochore-associated protein 3 isoform X2</fullName>
    </submittedName>
</protein>
<dbReference type="GO" id="GO:0051301">
    <property type="term" value="P:cell division"/>
    <property type="evidence" value="ECO:0007669"/>
    <property type="project" value="UniProtKB-KW"/>
</dbReference>
<dbReference type="GO" id="GO:0000940">
    <property type="term" value="C:outer kinetochore"/>
    <property type="evidence" value="ECO:0007669"/>
    <property type="project" value="InterPro"/>
</dbReference>
<organism evidence="14 15">
    <name type="scientific">Eublepharis macularius</name>
    <name type="common">Leopard gecko</name>
    <name type="synonym">Cyrtodactylus macularius</name>
    <dbReference type="NCBI Taxonomy" id="481883"/>
    <lineage>
        <taxon>Eukaryota</taxon>
        <taxon>Metazoa</taxon>
        <taxon>Chordata</taxon>
        <taxon>Craniata</taxon>
        <taxon>Vertebrata</taxon>
        <taxon>Euteleostomi</taxon>
        <taxon>Lepidosauria</taxon>
        <taxon>Squamata</taxon>
        <taxon>Bifurcata</taxon>
        <taxon>Gekkota</taxon>
        <taxon>Eublepharidae</taxon>
        <taxon>Eublepharinae</taxon>
        <taxon>Eublepharis</taxon>
    </lineage>
</organism>
<evidence type="ECO:0000256" key="7">
    <source>
        <dbReference type="ARBA" id="ARBA00022701"/>
    </source>
</evidence>
<accession>A0AA97J2B9</accession>
<evidence type="ECO:0000313" key="14">
    <source>
        <dbReference type="Proteomes" id="UP001190640"/>
    </source>
</evidence>
<keyword evidence="14" id="KW-1185">Reference proteome</keyword>
<evidence type="ECO:0000256" key="1">
    <source>
        <dbReference type="ARBA" id="ARBA00004186"/>
    </source>
</evidence>
<evidence type="ECO:0000256" key="10">
    <source>
        <dbReference type="ARBA" id="ARBA00023212"/>
    </source>
</evidence>
<dbReference type="PANTHER" id="PTHR48118:SF1">
    <property type="entry name" value="SPINDLE AND KINETOCHORE-ASSOCIATED PROTEIN 3"/>
    <property type="match status" value="1"/>
</dbReference>
<reference evidence="15" key="1">
    <citation type="submission" date="2025-08" db="UniProtKB">
        <authorList>
            <consortium name="RefSeq"/>
        </authorList>
    </citation>
    <scope>IDENTIFICATION</scope>
    <source>
        <tissue evidence="15">Blood</tissue>
    </source>
</reference>
<keyword evidence="8" id="KW-0498">Mitosis</keyword>
<evidence type="ECO:0000256" key="8">
    <source>
        <dbReference type="ARBA" id="ARBA00022776"/>
    </source>
</evidence>
<dbReference type="CTD" id="221150"/>
<name>A0AA97J2B9_EUBMA</name>
<keyword evidence="10" id="KW-0206">Cytoskeleton</keyword>
<dbReference type="GeneID" id="129326015"/>
<comment type="subcellular location">
    <subcellularLocation>
        <location evidence="2">Chromosome</location>
        <location evidence="2">Centromere</location>
        <location evidence="2">Kinetochore</location>
    </subcellularLocation>
    <subcellularLocation>
        <location evidence="1">Cytoplasm</location>
        <location evidence="1">Cytoskeleton</location>
        <location evidence="1">Spindle</location>
    </subcellularLocation>
</comment>
<evidence type="ECO:0000256" key="4">
    <source>
        <dbReference type="ARBA" id="ARBA00022454"/>
    </source>
</evidence>
<dbReference type="PANTHER" id="PTHR48118">
    <property type="entry name" value="SPINDLE AND KINETOCHORE-ASSOCIATED PROTEIN 3"/>
    <property type="match status" value="1"/>
</dbReference>
<dbReference type="InterPro" id="IPR033341">
    <property type="entry name" value="SKA3"/>
</dbReference>
<evidence type="ECO:0000256" key="9">
    <source>
        <dbReference type="ARBA" id="ARBA00022838"/>
    </source>
</evidence>
<dbReference type="GO" id="GO:0000278">
    <property type="term" value="P:mitotic cell cycle"/>
    <property type="evidence" value="ECO:0007669"/>
    <property type="project" value="TreeGrafter"/>
</dbReference>
<keyword evidence="6" id="KW-0132">Cell division</keyword>
<evidence type="ECO:0000256" key="5">
    <source>
        <dbReference type="ARBA" id="ARBA00022490"/>
    </source>
</evidence>
<evidence type="ECO:0000256" key="2">
    <source>
        <dbReference type="ARBA" id="ARBA00004629"/>
    </source>
</evidence>
<keyword evidence="7" id="KW-0493">Microtubule</keyword>
<keyword evidence="4" id="KW-0158">Chromosome</keyword>
<keyword evidence="9" id="KW-0995">Kinetochore</keyword>
<feature type="region of interest" description="Disordered" evidence="13">
    <location>
        <begin position="283"/>
        <end position="316"/>
    </location>
</feature>
<dbReference type="Proteomes" id="UP001190640">
    <property type="component" value="Chromosome 3"/>
</dbReference>
<evidence type="ECO:0000256" key="3">
    <source>
        <dbReference type="ARBA" id="ARBA00007716"/>
    </source>
</evidence>
<sequence length="424" mass="47559">MDLTGSFFGKLRALVVTLERQAEQLKQVFHGDETEFEDDSPMRYLHELYSEVRTLKGEVANVLVKNSEERDAIHDFIKASKILMNRNATDLEKIRELFEKYGYKPVITEEATKDEAEIDSGFAKSDQEELKNLACPENSSELDPLVRIPQLSDFGLSKYALPSTWNTAHLLPQAHVKKEEPREDFSVCLSPKAEQFCINGRDLCLEDDTAYLTEDQTIFLLNNAKKRKQANNMNGPSMVLPSKQNLVTPGQKSKVCDYDYMASPAAPTFCTPGLKVPSRKDTILPKSAESNQSDASNRTDEDTHRDHQSPKKEPKQVCAVQMTPNKSYVEEAVASVLPSNKYLECLETPAPPVISDYRNILATPPPAPEITVIPTQILQILSKYNSNVEPPRLAEKVNNEGIAAQFERMPTLGISNKENRTALI</sequence>
<dbReference type="RefSeq" id="XP_054830062.1">
    <property type="nucleotide sequence ID" value="XM_054974087.1"/>
</dbReference>
<evidence type="ECO:0000256" key="6">
    <source>
        <dbReference type="ARBA" id="ARBA00022618"/>
    </source>
</evidence>